<feature type="region of interest" description="Disordered" evidence="1">
    <location>
        <begin position="1"/>
        <end position="73"/>
    </location>
</feature>
<dbReference type="KEGG" id="tfa:BW733_07295"/>
<evidence type="ECO:0000313" key="2">
    <source>
        <dbReference type="EMBL" id="AQP50665.1"/>
    </source>
</evidence>
<sequence length="273" mass="30075">MSHGAFDPDDEAVPAASFAEGDEVEEIAPAPPRRSAEPAAEEEDPLAAPAYSSGQTEEPEEEDEGDGGFSDEDRLVRVWLEDGRLVKNRISPVWFTKLGPKDSLHNHFREALMMASLDRAAQERDAEQSEPAGPMEDLAALPDEVRAIFESLPFTLDTIEAVGAVAEELGQQYEAAVEAEQSAWAPRSFSGRSQGVTVTVDEWGNTSEVDFDEQWLDQAQVGSLVTHVQHAADRAHEKYVPRQPNEALESLDQEQRLLSTVLTAILNPRKDQR</sequence>
<proteinExistence type="predicted"/>
<evidence type="ECO:0000256" key="1">
    <source>
        <dbReference type="SAM" id="MobiDB-lite"/>
    </source>
</evidence>
<name>A0A1Q2CX18_9ACTN</name>
<dbReference type="InterPro" id="IPR036894">
    <property type="entry name" value="YbaB-like_sf"/>
</dbReference>
<gene>
    <name evidence="2" type="ORF">BW733_07295</name>
</gene>
<dbReference type="STRING" id="399497.BW733_07295"/>
<accession>A0A1Q2CX18</accession>
<dbReference type="Proteomes" id="UP000188235">
    <property type="component" value="Chromosome"/>
</dbReference>
<feature type="compositionally biased region" description="Acidic residues" evidence="1">
    <location>
        <begin position="57"/>
        <end position="70"/>
    </location>
</feature>
<dbReference type="EMBL" id="CP019607">
    <property type="protein sequence ID" value="AQP50665.1"/>
    <property type="molecule type" value="Genomic_DNA"/>
</dbReference>
<organism evidence="2 3">
    <name type="scientific">Tessaracoccus flavescens</name>
    <dbReference type="NCBI Taxonomy" id="399497"/>
    <lineage>
        <taxon>Bacteria</taxon>
        <taxon>Bacillati</taxon>
        <taxon>Actinomycetota</taxon>
        <taxon>Actinomycetes</taxon>
        <taxon>Propionibacteriales</taxon>
        <taxon>Propionibacteriaceae</taxon>
        <taxon>Tessaracoccus</taxon>
    </lineage>
</organism>
<dbReference type="Gene3D" id="3.30.1310.10">
    <property type="entry name" value="Nucleoid-associated protein YbaB-like domain"/>
    <property type="match status" value="1"/>
</dbReference>
<protein>
    <submittedName>
        <fullName evidence="2">Uncharacterized protein</fullName>
    </submittedName>
</protein>
<feature type="compositionally biased region" description="Low complexity" evidence="1">
    <location>
        <begin position="46"/>
        <end position="56"/>
    </location>
</feature>
<evidence type="ECO:0000313" key="3">
    <source>
        <dbReference type="Proteomes" id="UP000188235"/>
    </source>
</evidence>
<keyword evidence="3" id="KW-1185">Reference proteome</keyword>
<dbReference type="OrthoDB" id="3731026at2"/>
<dbReference type="RefSeq" id="WP_077349227.1">
    <property type="nucleotide sequence ID" value="NZ_CP019607.1"/>
</dbReference>
<dbReference type="AlphaFoldDB" id="A0A1Q2CX18"/>
<reference evidence="2 3" key="1">
    <citation type="journal article" date="2008" name="Int. J. Syst. Evol. Microbiol.">
        <title>Tessaracoccus flavescens sp. nov., isolated from marine sediment.</title>
        <authorList>
            <person name="Lee D.W."/>
            <person name="Lee S.D."/>
        </authorList>
    </citation>
    <scope>NUCLEOTIDE SEQUENCE [LARGE SCALE GENOMIC DNA]</scope>
    <source>
        <strain evidence="2 3">SST-39T</strain>
    </source>
</reference>